<sequence length="384" mass="40256">MGEVTLLSALLNQAAPVAQRRAIAKAITLLESTRADHRSQGDELLTAVLPHTGKAFRLGISGVPGVGKSTFIEALGLYLIEHGHRVAVLAVDPSSSLSGGSILGDKTRMEKLSVHDRAYIRPSPSSGTLGGVAEKTREAMLVCEAAGYDIVIVETVGVGQSETAVQGMTDMFCLLQLPNAGDDLQAIKRGVMELADLVVINKSDLDAAAATRAQAQITSALRLLTQHGNPARSTGGQGHAGAGGPLEDEPAVADGTDGPNRSGGPDGANGPVHPPMGTAQKIWQPQVMQLSALTGAGVDRFWAAVTQFRALQTGNGALSARREQQSAAWLRERIDSGLRLAFRADPRIKQLLPVLSQEVRAGRVAASTAARQLLQVWADRTEGT</sequence>
<keyword evidence="4" id="KW-0418">Kinase</keyword>
<dbReference type="AlphaFoldDB" id="F3KPG8"/>
<dbReference type="InterPro" id="IPR027417">
    <property type="entry name" value="P-loop_NTPase"/>
</dbReference>
<dbReference type="NCBIfam" id="NF006958">
    <property type="entry name" value="PRK09435.1"/>
    <property type="match status" value="1"/>
</dbReference>
<dbReference type="EMBL" id="AEGR01000018">
    <property type="protein sequence ID" value="EGI78409.1"/>
    <property type="molecule type" value="Genomic_DNA"/>
</dbReference>
<comment type="caution">
    <text evidence="4">The sequence shown here is derived from an EMBL/GenBank/DDBJ whole genome shotgun (WGS) entry which is preliminary data.</text>
</comment>
<dbReference type="NCBIfam" id="TIGR00750">
    <property type="entry name" value="lao"/>
    <property type="match status" value="1"/>
</dbReference>
<evidence type="ECO:0000259" key="3">
    <source>
        <dbReference type="SMART" id="SM00382"/>
    </source>
</evidence>
<proteinExistence type="inferred from homology"/>
<dbReference type="CDD" id="cd03114">
    <property type="entry name" value="MMAA-like"/>
    <property type="match status" value="1"/>
</dbReference>
<gene>
    <name evidence="4" type="ORF">HGR_01627</name>
</gene>
<dbReference type="GO" id="GO:0016301">
    <property type="term" value="F:kinase activity"/>
    <property type="evidence" value="ECO:0007669"/>
    <property type="project" value="UniProtKB-KW"/>
</dbReference>
<accession>F3KPG8</accession>
<name>F3KPG8_9BURK</name>
<dbReference type="GO" id="GO:0005525">
    <property type="term" value="F:GTP binding"/>
    <property type="evidence" value="ECO:0007669"/>
    <property type="project" value="InterPro"/>
</dbReference>
<dbReference type="InterPro" id="IPR005129">
    <property type="entry name" value="GTPase_ArgK"/>
</dbReference>
<dbReference type="SUPFAM" id="SSF52540">
    <property type="entry name" value="P-loop containing nucleoside triphosphate hydrolases"/>
    <property type="match status" value="1"/>
</dbReference>
<dbReference type="Gene3D" id="3.40.50.300">
    <property type="entry name" value="P-loop containing nucleotide triphosphate hydrolases"/>
    <property type="match status" value="1"/>
</dbReference>
<dbReference type="Gene3D" id="1.20.5.170">
    <property type="match status" value="1"/>
</dbReference>
<evidence type="ECO:0000313" key="4">
    <source>
        <dbReference type="EMBL" id="EGI78409.1"/>
    </source>
</evidence>
<dbReference type="PANTHER" id="PTHR23408">
    <property type="entry name" value="METHYLMALONYL-COA MUTASE"/>
    <property type="match status" value="1"/>
</dbReference>
<keyword evidence="4" id="KW-0808">Transferase</keyword>
<dbReference type="Gene3D" id="1.10.287.130">
    <property type="match status" value="1"/>
</dbReference>
<dbReference type="RefSeq" id="WP_006296296.1">
    <property type="nucleotide sequence ID" value="NZ_AEGR01000018.1"/>
</dbReference>
<dbReference type="InterPro" id="IPR003593">
    <property type="entry name" value="AAA+_ATPase"/>
</dbReference>
<dbReference type="SMART" id="SM00382">
    <property type="entry name" value="AAA"/>
    <property type="match status" value="1"/>
</dbReference>
<keyword evidence="5" id="KW-1185">Reference proteome</keyword>
<dbReference type="GO" id="GO:0005737">
    <property type="term" value="C:cytoplasm"/>
    <property type="evidence" value="ECO:0007669"/>
    <property type="project" value="TreeGrafter"/>
</dbReference>
<evidence type="ECO:0000256" key="2">
    <source>
        <dbReference type="SAM" id="MobiDB-lite"/>
    </source>
</evidence>
<evidence type="ECO:0000313" key="5">
    <source>
        <dbReference type="Proteomes" id="UP000016368"/>
    </source>
</evidence>
<dbReference type="Proteomes" id="UP000016368">
    <property type="component" value="Unassembled WGS sequence"/>
</dbReference>
<dbReference type="Pfam" id="PF03308">
    <property type="entry name" value="MeaB"/>
    <property type="match status" value="1"/>
</dbReference>
<feature type="region of interest" description="Disordered" evidence="2">
    <location>
        <begin position="227"/>
        <end position="278"/>
    </location>
</feature>
<dbReference type="STRING" id="887062.HGR_01627"/>
<dbReference type="GO" id="GO:0003924">
    <property type="term" value="F:GTPase activity"/>
    <property type="evidence" value="ECO:0007669"/>
    <property type="project" value="InterPro"/>
</dbReference>
<evidence type="ECO:0000256" key="1">
    <source>
        <dbReference type="ARBA" id="ARBA00009625"/>
    </source>
</evidence>
<comment type="similarity">
    <text evidence="1">Belongs to the SIMIBI class G3E GTPase family. ArgK/MeaB subfamily.</text>
</comment>
<organism evidence="4 5">
    <name type="scientific">Hylemonella gracilis ATCC 19624</name>
    <dbReference type="NCBI Taxonomy" id="887062"/>
    <lineage>
        <taxon>Bacteria</taxon>
        <taxon>Pseudomonadati</taxon>
        <taxon>Pseudomonadota</taxon>
        <taxon>Betaproteobacteria</taxon>
        <taxon>Burkholderiales</taxon>
        <taxon>Comamonadaceae</taxon>
        <taxon>Hylemonella</taxon>
    </lineage>
</organism>
<reference evidence="4 5" key="1">
    <citation type="journal article" date="2011" name="EMBO J.">
        <title>Structural diversity of bacterial flagellar motors.</title>
        <authorList>
            <person name="Chen S."/>
            <person name="Beeby M."/>
            <person name="Murphy G.E."/>
            <person name="Leadbetter J.R."/>
            <person name="Hendrixson D.R."/>
            <person name="Briegel A."/>
            <person name="Li Z."/>
            <person name="Shi J."/>
            <person name="Tocheva E.I."/>
            <person name="Muller A."/>
            <person name="Dobro M.J."/>
            <person name="Jensen G.J."/>
        </authorList>
    </citation>
    <scope>NUCLEOTIDE SEQUENCE [LARGE SCALE GENOMIC DNA]</scope>
    <source>
        <strain evidence="4 5">ATCC 19624</strain>
    </source>
</reference>
<dbReference type="eggNOG" id="COG1703">
    <property type="taxonomic scope" value="Bacteria"/>
</dbReference>
<feature type="compositionally biased region" description="Gly residues" evidence="2">
    <location>
        <begin position="235"/>
        <end position="244"/>
    </location>
</feature>
<dbReference type="PANTHER" id="PTHR23408:SF3">
    <property type="entry name" value="METHYLMALONIC ACIDURIA TYPE A PROTEIN, MITOCHONDRIAL"/>
    <property type="match status" value="1"/>
</dbReference>
<feature type="domain" description="AAA+ ATPase" evidence="3">
    <location>
        <begin position="54"/>
        <end position="221"/>
    </location>
</feature>
<protein>
    <submittedName>
        <fullName evidence="4">Membrane ATPase/protein kinase</fullName>
    </submittedName>
</protein>